<dbReference type="Proteomes" id="UP000187209">
    <property type="component" value="Unassembled WGS sequence"/>
</dbReference>
<dbReference type="Gene3D" id="1.25.10.10">
    <property type="entry name" value="Leucine-rich Repeat Variant"/>
    <property type="match status" value="1"/>
</dbReference>
<feature type="domain" description="TORTIFOLIA1/TORL1-2 C-terminal" evidence="1">
    <location>
        <begin position="613"/>
        <end position="688"/>
    </location>
</feature>
<proteinExistence type="predicted"/>
<dbReference type="InterPro" id="IPR057599">
    <property type="entry name" value="TORTIFOLIA1/TORL1-2_C"/>
</dbReference>
<comment type="caution">
    <text evidence="3">The sequence shown here is derived from an EMBL/GenBank/DDBJ whole genome shotgun (WGS) entry which is preliminary data.</text>
</comment>
<dbReference type="EMBL" id="MPUH01000481">
    <property type="protein sequence ID" value="OMJ79241.1"/>
    <property type="molecule type" value="Genomic_DNA"/>
</dbReference>
<dbReference type="InterPro" id="IPR016024">
    <property type="entry name" value="ARM-type_fold"/>
</dbReference>
<evidence type="ECO:0008006" key="5">
    <source>
        <dbReference type="Google" id="ProtNLM"/>
    </source>
</evidence>
<reference evidence="3 4" key="1">
    <citation type="submission" date="2016-11" db="EMBL/GenBank/DDBJ databases">
        <title>The macronuclear genome of Stentor coeruleus: a giant cell with tiny introns.</title>
        <authorList>
            <person name="Slabodnick M."/>
            <person name="Ruby J.G."/>
            <person name="Reiff S.B."/>
            <person name="Swart E.C."/>
            <person name="Gosai S."/>
            <person name="Prabakaran S."/>
            <person name="Witkowska E."/>
            <person name="Larue G.E."/>
            <person name="Fisher S."/>
            <person name="Freeman R.M."/>
            <person name="Gunawardena J."/>
            <person name="Chu W."/>
            <person name="Stover N.A."/>
            <person name="Gregory B.D."/>
            <person name="Nowacki M."/>
            <person name="Derisi J."/>
            <person name="Roy S.W."/>
            <person name="Marshall W.F."/>
            <person name="Sood P."/>
        </authorList>
    </citation>
    <scope>NUCLEOTIDE SEQUENCE [LARGE SCALE GENOMIC DNA]</scope>
    <source>
        <strain evidence="3">WM001</strain>
    </source>
</reference>
<dbReference type="PANTHER" id="PTHR31355">
    <property type="entry name" value="MICROTUBULE-ASSOCIATED PROTEIN TORTIFOLIA1"/>
    <property type="match status" value="1"/>
</dbReference>
<dbReference type="SUPFAM" id="SSF48371">
    <property type="entry name" value="ARM repeat"/>
    <property type="match status" value="1"/>
</dbReference>
<sequence length="733" mass="83766">MSDIPSQRGLKSEEQPNEVKIQLEAQKRRYEKLKYMHLQAGEITHELRQSFQTSLNKINNLDTRDVSVRELRQLIDRNVSNEALKIFLGTLGEIKKVKSAGAREQEVLLIGFIAQVYGERLIEGDAYMKNIGKSLEIIREFFADSNRSVHEAASSAFCDVYVREFFADSNRSVHEAASSAFCDVYVHSMPKDNIDLVVAMFFDPLETAMTSGVNVKAQQAASLCIFKWTTILIKEENTPIVNVLFPRIIALYVKLRVDFPDLISAIGVIVGYMGVRGILHDVHYVLKKTLQYLNVTGTNTHPYKIEACKLLSCMARKLQGIADLVIEPYHNEVIHILQQVKIDKLQSVQIAARQALTDWKNLEQLQKDIENKKMQEESVLDDKIIKTGGRNCDISPSRMGPNNFKAIRELAKRNKKNTESWGLAKPKYLEKKTGNYSVSPSESRENFRKAKEEMFFVNAIVPKEGINKHVMEVIQKKNHENRARDEILYDRDSPEPAREVFIKHVPGKENMNRLSKQIEETFRSMENAMDQGFTSIEARLQNLDTRMDVAYDKLQTFNSKPQMPSFIHPPKLENATVCTQTQNNIEIQAAMSQTNLSSPNSLHSQRAIDPLSQAWVEVLQWINENNVEEAYKRVLLTGDDIYLLRLMHKTGVCVKHLSGETCRKVMQRLGMIMNSCFLETLGMSWVGEALKEKVFQRMGNEDKENIFESMQRYSALPGEEGDTAAEIMKNLKF</sequence>
<protein>
    <recommendedName>
        <fullName evidence="5">TOG domain-containing protein</fullName>
    </recommendedName>
</protein>
<organism evidence="3 4">
    <name type="scientific">Stentor coeruleus</name>
    <dbReference type="NCBI Taxonomy" id="5963"/>
    <lineage>
        <taxon>Eukaryota</taxon>
        <taxon>Sar</taxon>
        <taxon>Alveolata</taxon>
        <taxon>Ciliophora</taxon>
        <taxon>Postciliodesmatophora</taxon>
        <taxon>Heterotrichea</taxon>
        <taxon>Heterotrichida</taxon>
        <taxon>Stentoridae</taxon>
        <taxon>Stentor</taxon>
    </lineage>
</organism>
<dbReference type="AlphaFoldDB" id="A0A1R2BRB7"/>
<dbReference type="PANTHER" id="PTHR31355:SF7">
    <property type="entry name" value="MICROTUBULE-ASSOCIATED PROTEIN TORTIFOLIA1"/>
    <property type="match status" value="1"/>
</dbReference>
<dbReference type="InterPro" id="IPR057600">
    <property type="entry name" value="TORTIFOLIA1/SINE1-2_N"/>
</dbReference>
<dbReference type="GO" id="GO:0005874">
    <property type="term" value="C:microtubule"/>
    <property type="evidence" value="ECO:0007669"/>
    <property type="project" value="InterPro"/>
</dbReference>
<accession>A0A1R2BRB7</accession>
<evidence type="ECO:0000259" key="2">
    <source>
        <dbReference type="Pfam" id="PF24714"/>
    </source>
</evidence>
<gene>
    <name evidence="3" type="ORF">SteCoe_20794</name>
</gene>
<evidence type="ECO:0000313" key="3">
    <source>
        <dbReference type="EMBL" id="OMJ79241.1"/>
    </source>
</evidence>
<feature type="domain" description="TORTIFOLIA1/SINE1-2 N-terminal" evidence="2">
    <location>
        <begin position="45"/>
        <end position="361"/>
    </location>
</feature>
<dbReference type="OrthoDB" id="297766at2759"/>
<keyword evidence="4" id="KW-1185">Reference proteome</keyword>
<dbReference type="InterPro" id="IPR033337">
    <property type="entry name" value="TORTIFOLIA1/SINE1-2"/>
</dbReference>
<evidence type="ECO:0000313" key="4">
    <source>
        <dbReference type="Proteomes" id="UP000187209"/>
    </source>
</evidence>
<dbReference type="GO" id="GO:0008017">
    <property type="term" value="F:microtubule binding"/>
    <property type="evidence" value="ECO:0007669"/>
    <property type="project" value="InterPro"/>
</dbReference>
<dbReference type="Pfam" id="PF24713">
    <property type="entry name" value="TOR1L1_C"/>
    <property type="match status" value="1"/>
</dbReference>
<evidence type="ECO:0000259" key="1">
    <source>
        <dbReference type="Pfam" id="PF24713"/>
    </source>
</evidence>
<name>A0A1R2BRB7_9CILI</name>
<dbReference type="InterPro" id="IPR011989">
    <property type="entry name" value="ARM-like"/>
</dbReference>
<dbReference type="Pfam" id="PF24714">
    <property type="entry name" value="TOR1L1_N"/>
    <property type="match status" value="1"/>
</dbReference>